<dbReference type="Proteomes" id="UP001519287">
    <property type="component" value="Unassembled WGS sequence"/>
</dbReference>
<keyword evidence="2" id="KW-1185">Reference proteome</keyword>
<reference evidence="1 2" key="1">
    <citation type="submission" date="2021-03" db="EMBL/GenBank/DDBJ databases">
        <title>Genomic Encyclopedia of Type Strains, Phase IV (KMG-IV): sequencing the most valuable type-strain genomes for metagenomic binning, comparative biology and taxonomic classification.</title>
        <authorList>
            <person name="Goeker M."/>
        </authorList>
    </citation>
    <scope>NUCLEOTIDE SEQUENCE [LARGE SCALE GENOMIC DNA]</scope>
    <source>
        <strain evidence="1 2">DSM 26048</strain>
    </source>
</reference>
<organism evidence="1 2">
    <name type="scientific">Paenibacillus eucommiae</name>
    <dbReference type="NCBI Taxonomy" id="1355755"/>
    <lineage>
        <taxon>Bacteria</taxon>
        <taxon>Bacillati</taxon>
        <taxon>Bacillota</taxon>
        <taxon>Bacilli</taxon>
        <taxon>Bacillales</taxon>
        <taxon>Paenibacillaceae</taxon>
        <taxon>Paenibacillus</taxon>
    </lineage>
</organism>
<dbReference type="EMBL" id="JAGGLB010000003">
    <property type="protein sequence ID" value="MBP1989920.1"/>
    <property type="molecule type" value="Genomic_DNA"/>
</dbReference>
<evidence type="ECO:0008006" key="3">
    <source>
        <dbReference type="Google" id="ProtNLM"/>
    </source>
</evidence>
<accession>A0ABS4IS11</accession>
<comment type="caution">
    <text evidence="1">The sequence shown here is derived from an EMBL/GenBank/DDBJ whole genome shotgun (WGS) entry which is preliminary data.</text>
</comment>
<sequence length="42" mass="4805">MKKKQLIAWTYALLTAYRKVPTSIILMLIFASIAELVKLPVQ</sequence>
<protein>
    <recommendedName>
        <fullName evidence="3">ABC transporter ATP-binding protein</fullName>
    </recommendedName>
</protein>
<name>A0ABS4IS11_9BACL</name>
<evidence type="ECO:0000313" key="2">
    <source>
        <dbReference type="Proteomes" id="UP001519287"/>
    </source>
</evidence>
<proteinExistence type="predicted"/>
<gene>
    <name evidence="1" type="ORF">J2Z66_001518</name>
</gene>
<evidence type="ECO:0000313" key="1">
    <source>
        <dbReference type="EMBL" id="MBP1989920.1"/>
    </source>
</evidence>